<dbReference type="Pfam" id="PF00733">
    <property type="entry name" value="Asn_synthase"/>
    <property type="match status" value="1"/>
</dbReference>
<dbReference type="PANTHER" id="PTHR43284:SF1">
    <property type="entry name" value="ASPARAGINE SYNTHETASE"/>
    <property type="match status" value="1"/>
</dbReference>
<dbReference type="InterPro" id="IPR006426">
    <property type="entry name" value="Asn_synth_AEB"/>
</dbReference>
<feature type="binding site" evidence="10">
    <location>
        <position position="98"/>
    </location>
    <ligand>
        <name>L-glutamine</name>
        <dbReference type="ChEBI" id="CHEBI:58359"/>
    </ligand>
</feature>
<evidence type="ECO:0000256" key="1">
    <source>
        <dbReference type="ARBA" id="ARBA00005187"/>
    </source>
</evidence>
<evidence type="ECO:0000259" key="12">
    <source>
        <dbReference type="PROSITE" id="PS51278"/>
    </source>
</evidence>
<evidence type="ECO:0000256" key="9">
    <source>
        <dbReference type="PIRSR" id="PIRSR001589-1"/>
    </source>
</evidence>
<dbReference type="PIRSF" id="PIRSF001589">
    <property type="entry name" value="Asn_synthetase_glu-h"/>
    <property type="match status" value="1"/>
</dbReference>
<comment type="catalytic activity">
    <reaction evidence="8">
        <text>L-aspartate + L-glutamine + ATP + H2O = L-asparagine + L-glutamate + AMP + diphosphate + H(+)</text>
        <dbReference type="Rhea" id="RHEA:12228"/>
        <dbReference type="ChEBI" id="CHEBI:15377"/>
        <dbReference type="ChEBI" id="CHEBI:15378"/>
        <dbReference type="ChEBI" id="CHEBI:29985"/>
        <dbReference type="ChEBI" id="CHEBI:29991"/>
        <dbReference type="ChEBI" id="CHEBI:30616"/>
        <dbReference type="ChEBI" id="CHEBI:33019"/>
        <dbReference type="ChEBI" id="CHEBI:58048"/>
        <dbReference type="ChEBI" id="CHEBI:58359"/>
        <dbReference type="ChEBI" id="CHEBI:456215"/>
        <dbReference type="EC" id="6.3.5.4"/>
    </reaction>
</comment>
<dbReference type="InterPro" id="IPR014729">
    <property type="entry name" value="Rossmann-like_a/b/a_fold"/>
</dbReference>
<evidence type="ECO:0000313" key="14">
    <source>
        <dbReference type="Proteomes" id="UP000242972"/>
    </source>
</evidence>
<dbReference type="Proteomes" id="UP000242972">
    <property type="component" value="Unassembled WGS sequence"/>
</dbReference>
<dbReference type="InterPro" id="IPR029055">
    <property type="entry name" value="Ntn_hydrolases_N"/>
</dbReference>
<dbReference type="EMBL" id="PXYW01000005">
    <property type="protein sequence ID" value="PSR34927.1"/>
    <property type="molecule type" value="Genomic_DNA"/>
</dbReference>
<evidence type="ECO:0000256" key="4">
    <source>
        <dbReference type="ARBA" id="ARBA00022741"/>
    </source>
</evidence>
<evidence type="ECO:0000256" key="7">
    <source>
        <dbReference type="ARBA" id="ARBA00022962"/>
    </source>
</evidence>
<evidence type="ECO:0000256" key="11">
    <source>
        <dbReference type="PIRSR" id="PIRSR001589-3"/>
    </source>
</evidence>
<evidence type="ECO:0000256" key="3">
    <source>
        <dbReference type="ARBA" id="ARBA00012737"/>
    </source>
</evidence>
<evidence type="ECO:0000256" key="5">
    <source>
        <dbReference type="ARBA" id="ARBA00022840"/>
    </source>
</evidence>
<reference evidence="13 14" key="1">
    <citation type="journal article" date="2014" name="BMC Genomics">
        <title>Comparison of environmental and isolate Sulfobacillus genomes reveals diverse carbon, sulfur, nitrogen, and hydrogen metabolisms.</title>
        <authorList>
            <person name="Justice N.B."/>
            <person name="Norman A."/>
            <person name="Brown C.T."/>
            <person name="Singh A."/>
            <person name="Thomas B.C."/>
            <person name="Banfield J.F."/>
        </authorList>
    </citation>
    <scope>NUCLEOTIDE SEQUENCE [LARGE SCALE GENOMIC DNA]</scope>
    <source>
        <strain evidence="13">AMDSBA4</strain>
    </source>
</reference>
<dbReference type="NCBIfam" id="TIGR01536">
    <property type="entry name" value="asn_synth_AEB"/>
    <property type="match status" value="1"/>
</dbReference>
<dbReference type="EC" id="6.3.5.4" evidence="3"/>
<dbReference type="Gene3D" id="3.60.20.10">
    <property type="entry name" value="Glutamine Phosphoribosylpyrophosphate, subunit 1, domain 1"/>
    <property type="match status" value="1"/>
</dbReference>
<gene>
    <name evidence="13" type="primary">asnB</name>
    <name evidence="13" type="ORF">C7B46_03165</name>
</gene>
<dbReference type="GO" id="GO:0005524">
    <property type="term" value="F:ATP binding"/>
    <property type="evidence" value="ECO:0007669"/>
    <property type="project" value="UniProtKB-KW"/>
</dbReference>
<evidence type="ECO:0000313" key="13">
    <source>
        <dbReference type="EMBL" id="PSR34927.1"/>
    </source>
</evidence>
<dbReference type="InterPro" id="IPR033738">
    <property type="entry name" value="AsnB_N"/>
</dbReference>
<keyword evidence="5 10" id="KW-0067">ATP-binding</keyword>
<dbReference type="CDD" id="cd00712">
    <property type="entry name" value="AsnB"/>
    <property type="match status" value="1"/>
</dbReference>
<evidence type="ECO:0000256" key="2">
    <source>
        <dbReference type="ARBA" id="ARBA00005752"/>
    </source>
</evidence>
<keyword evidence="7 9" id="KW-0315">Glutamine amidotransferase</keyword>
<feature type="site" description="Important for beta-aspartyl-AMP intermediate formation" evidence="11">
    <location>
        <position position="365"/>
    </location>
</feature>
<dbReference type="InterPro" id="IPR001962">
    <property type="entry name" value="Asn_synthase"/>
</dbReference>
<dbReference type="GO" id="GO:0006529">
    <property type="term" value="P:asparagine biosynthetic process"/>
    <property type="evidence" value="ECO:0007669"/>
    <property type="project" value="UniProtKB-KW"/>
</dbReference>
<dbReference type="PANTHER" id="PTHR43284">
    <property type="entry name" value="ASPARAGINE SYNTHETASE (GLUTAMINE-HYDROLYZING)"/>
    <property type="match status" value="1"/>
</dbReference>
<feature type="active site" description="For GATase activity" evidence="9">
    <location>
        <position position="2"/>
    </location>
</feature>
<evidence type="ECO:0000256" key="6">
    <source>
        <dbReference type="ARBA" id="ARBA00022888"/>
    </source>
</evidence>
<evidence type="ECO:0000256" key="10">
    <source>
        <dbReference type="PIRSR" id="PIRSR001589-2"/>
    </source>
</evidence>
<name>A0A2T2XKB5_9FIRM</name>
<keyword evidence="6 9" id="KW-0061">Asparagine biosynthesis</keyword>
<dbReference type="SUPFAM" id="SSF52402">
    <property type="entry name" value="Adenine nucleotide alpha hydrolases-like"/>
    <property type="match status" value="1"/>
</dbReference>
<proteinExistence type="inferred from homology"/>
<dbReference type="Pfam" id="PF13537">
    <property type="entry name" value="GATase_7"/>
    <property type="match status" value="1"/>
</dbReference>
<dbReference type="InterPro" id="IPR051786">
    <property type="entry name" value="ASN_synthetase/amidase"/>
</dbReference>
<dbReference type="GO" id="GO:0004066">
    <property type="term" value="F:asparagine synthase (glutamine-hydrolyzing) activity"/>
    <property type="evidence" value="ECO:0007669"/>
    <property type="project" value="UniProtKB-EC"/>
</dbReference>
<accession>A0A2T2XKB5</accession>
<dbReference type="SUPFAM" id="SSF56235">
    <property type="entry name" value="N-terminal nucleophile aminohydrolases (Ntn hydrolases)"/>
    <property type="match status" value="1"/>
</dbReference>
<dbReference type="Gene3D" id="3.40.50.620">
    <property type="entry name" value="HUPs"/>
    <property type="match status" value="1"/>
</dbReference>
<comment type="caution">
    <text evidence="13">The sequence shown here is derived from an EMBL/GenBank/DDBJ whole genome shotgun (WGS) entry which is preliminary data.</text>
</comment>
<protein>
    <recommendedName>
        <fullName evidence="3">asparagine synthase (glutamine-hydrolyzing)</fullName>
        <ecNumber evidence="3">6.3.5.4</ecNumber>
    </recommendedName>
</protein>
<organism evidence="13 14">
    <name type="scientific">Sulfobacillus benefaciens</name>
    <dbReference type="NCBI Taxonomy" id="453960"/>
    <lineage>
        <taxon>Bacteria</taxon>
        <taxon>Bacillati</taxon>
        <taxon>Bacillota</taxon>
        <taxon>Clostridia</taxon>
        <taxon>Eubacteriales</taxon>
        <taxon>Clostridiales Family XVII. Incertae Sedis</taxon>
        <taxon>Sulfobacillus</taxon>
    </lineage>
</organism>
<feature type="domain" description="Glutamine amidotransferase type-2" evidence="12">
    <location>
        <begin position="2"/>
        <end position="211"/>
    </location>
</feature>
<sequence length="632" mass="71567">MCGIVGIWRKDRPVAAEELRGMLNTLVHRGPDGEGHFTDRSIGLGMRRLAVMDIQLGKQPYYSEDRSVVAVFNGELYNYPELKRLVEAHGHRLPSHADGEVLVHLYEEYGAGFVDKISGMFAVAIWDKKRHRLVLARDRVGQKPLYVWEQTDRLVFASEIKAFFALPEFEATVDTQWLATYLSHRFVPAPHTMLKNVTKLQPGEMLIVHRDGRRQRHNYWQPSIEEPQVGRNMTYWADRLDGLLNDVVTSHLASDVPVGIFLSGGLDSSVLAALSAQKSSLPVEAWSAAFPESYPGYDEFPWAKKVADAFAMPLHRVEVDLAITPERVRELAYVLDEPMADPTVLPLDGIARAAAAQETVMLSGEGADEIFAGYAGYGEASSLQRVRQIPRPLRRWWEHHGWPGSGTMSRAEEPIADRYRGVGFTFSPDQIRKLLRQELWREDRPGAVDEYWAQHSRISDLQAMQGFDIRWFLPDDVLLKADRIGMHHNLEVRVPFCDHEVVSLALSIPLSLRRDAFHDKKVLREVARRHLPSAVVKRPKQGFPTPLTALLSGKLSEIAWDTLISPQAMNRGWFYPSQVETLLNAMGPENPNGSRQVYALLMLELWMEELVEGDRKGSVAREQYYTAPVSPV</sequence>
<comment type="similarity">
    <text evidence="2">Belongs to the asparagine synthetase family.</text>
</comment>
<feature type="binding site" evidence="10">
    <location>
        <begin position="363"/>
        <end position="364"/>
    </location>
    <ligand>
        <name>ATP</name>
        <dbReference type="ChEBI" id="CHEBI:30616"/>
    </ligand>
</feature>
<keyword evidence="4 10" id="KW-0547">Nucleotide-binding</keyword>
<dbReference type="AlphaFoldDB" id="A0A2T2XKB5"/>
<dbReference type="GO" id="GO:0005829">
    <property type="term" value="C:cytosol"/>
    <property type="evidence" value="ECO:0007669"/>
    <property type="project" value="TreeGrafter"/>
</dbReference>
<dbReference type="PROSITE" id="PS51278">
    <property type="entry name" value="GATASE_TYPE_2"/>
    <property type="match status" value="1"/>
</dbReference>
<evidence type="ECO:0000256" key="8">
    <source>
        <dbReference type="ARBA" id="ARBA00048741"/>
    </source>
</evidence>
<keyword evidence="9" id="KW-0028">Amino-acid biosynthesis</keyword>
<dbReference type="InterPro" id="IPR017932">
    <property type="entry name" value="GATase_2_dom"/>
</dbReference>
<dbReference type="CDD" id="cd01991">
    <property type="entry name" value="Asn_synthase_B_C"/>
    <property type="match status" value="1"/>
</dbReference>
<comment type="pathway">
    <text evidence="1">Amino-acid biosynthesis; L-asparagine biosynthesis; L-asparagine from L-aspartate (L-Gln route): step 1/1.</text>
</comment>